<dbReference type="EMBL" id="JAKIKS010000019">
    <property type="protein sequence ID" value="MCL1124219.1"/>
    <property type="molecule type" value="Genomic_DNA"/>
</dbReference>
<protein>
    <submittedName>
        <fullName evidence="1">Uncharacterized protein</fullName>
    </submittedName>
</protein>
<organism evidence="1 2">
    <name type="scientific">Shewanella surugensis</name>
    <dbReference type="NCBI Taxonomy" id="212020"/>
    <lineage>
        <taxon>Bacteria</taxon>
        <taxon>Pseudomonadati</taxon>
        <taxon>Pseudomonadota</taxon>
        <taxon>Gammaproteobacteria</taxon>
        <taxon>Alteromonadales</taxon>
        <taxon>Shewanellaceae</taxon>
        <taxon>Shewanella</taxon>
    </lineage>
</organism>
<comment type="caution">
    <text evidence="1">The sequence shown here is derived from an EMBL/GenBank/DDBJ whole genome shotgun (WGS) entry which is preliminary data.</text>
</comment>
<gene>
    <name evidence="1" type="ORF">L2764_06940</name>
</gene>
<reference evidence="1 2" key="1">
    <citation type="submission" date="2022-01" db="EMBL/GenBank/DDBJ databases">
        <title>Whole genome-based taxonomy of the Shewanellaceae.</title>
        <authorList>
            <person name="Martin-Rodriguez A.J."/>
        </authorList>
    </citation>
    <scope>NUCLEOTIDE SEQUENCE [LARGE SCALE GENOMIC DNA]</scope>
    <source>
        <strain evidence="1 2">DSM 17177</strain>
    </source>
</reference>
<keyword evidence="2" id="KW-1185">Reference proteome</keyword>
<dbReference type="RefSeq" id="WP_248939498.1">
    <property type="nucleotide sequence ID" value="NZ_JAKIKS010000019.1"/>
</dbReference>
<evidence type="ECO:0000313" key="2">
    <source>
        <dbReference type="Proteomes" id="UP001203423"/>
    </source>
</evidence>
<name>A0ABT0L946_9GAMM</name>
<dbReference type="Proteomes" id="UP001203423">
    <property type="component" value="Unassembled WGS sequence"/>
</dbReference>
<evidence type="ECO:0000313" key="1">
    <source>
        <dbReference type="EMBL" id="MCL1124219.1"/>
    </source>
</evidence>
<proteinExistence type="predicted"/>
<accession>A0ABT0L946</accession>
<sequence length="135" mass="15409">MRKNINELKAKLVATYLSKGVQPSDLSDALFEKGYVDSSIKRTDDSVLVTLSFIDDFDTIKKAKHTMRYTYDLNRYLQKIEQKIKGRSFKVQFCREEAINSILRDLLAAGCSLSALESLPPELKGRYQQYFVSAA</sequence>